<name>A0ABP6VAA1_9GAMM</name>
<sequence length="61" mass="6795">MSEVSSPCIRECALDEDKICRGCRRSIEEIMQWSRAGNEQKRQILARVAASRAQEASAIVG</sequence>
<gene>
    <name evidence="1" type="ORF">GCM10022394_06980</name>
</gene>
<protein>
    <recommendedName>
        <fullName evidence="3">DUF1289 domain-containing protein</fullName>
    </recommendedName>
</protein>
<evidence type="ECO:0000313" key="2">
    <source>
        <dbReference type="Proteomes" id="UP001500795"/>
    </source>
</evidence>
<keyword evidence="2" id="KW-1185">Reference proteome</keyword>
<dbReference type="PANTHER" id="PTHR35175">
    <property type="entry name" value="DUF1289 DOMAIN-CONTAINING PROTEIN"/>
    <property type="match status" value="1"/>
</dbReference>
<dbReference type="RefSeq" id="WP_344954779.1">
    <property type="nucleotide sequence ID" value="NZ_BAABCX010000001.1"/>
</dbReference>
<dbReference type="PANTHER" id="PTHR35175:SF2">
    <property type="entry name" value="DUF1289 DOMAIN-CONTAINING PROTEIN"/>
    <property type="match status" value="1"/>
</dbReference>
<comment type="caution">
    <text evidence="1">The sequence shown here is derived from an EMBL/GenBank/DDBJ whole genome shotgun (WGS) entry which is preliminary data.</text>
</comment>
<dbReference type="EMBL" id="BAABCX010000001">
    <property type="protein sequence ID" value="GAA3530294.1"/>
    <property type="molecule type" value="Genomic_DNA"/>
</dbReference>
<dbReference type="Proteomes" id="UP001500795">
    <property type="component" value="Unassembled WGS sequence"/>
</dbReference>
<evidence type="ECO:0000313" key="1">
    <source>
        <dbReference type="EMBL" id="GAA3530294.1"/>
    </source>
</evidence>
<organism evidence="1 2">
    <name type="scientific">Zobellella aerophila</name>
    <dbReference type="NCBI Taxonomy" id="870480"/>
    <lineage>
        <taxon>Bacteria</taxon>
        <taxon>Pseudomonadati</taxon>
        <taxon>Pseudomonadota</taxon>
        <taxon>Gammaproteobacteria</taxon>
        <taxon>Aeromonadales</taxon>
        <taxon>Aeromonadaceae</taxon>
        <taxon>Zobellella</taxon>
    </lineage>
</organism>
<reference evidence="2" key="1">
    <citation type="journal article" date="2019" name="Int. J. Syst. Evol. Microbiol.">
        <title>The Global Catalogue of Microorganisms (GCM) 10K type strain sequencing project: providing services to taxonomists for standard genome sequencing and annotation.</title>
        <authorList>
            <consortium name="The Broad Institute Genomics Platform"/>
            <consortium name="The Broad Institute Genome Sequencing Center for Infectious Disease"/>
            <person name="Wu L."/>
            <person name="Ma J."/>
        </authorList>
    </citation>
    <scope>NUCLEOTIDE SEQUENCE [LARGE SCALE GENOMIC DNA]</scope>
    <source>
        <strain evidence="2">JCM 17110</strain>
    </source>
</reference>
<accession>A0ABP6VAA1</accession>
<dbReference type="InterPro" id="IPR010710">
    <property type="entry name" value="DUF1289"/>
</dbReference>
<evidence type="ECO:0008006" key="3">
    <source>
        <dbReference type="Google" id="ProtNLM"/>
    </source>
</evidence>
<dbReference type="Pfam" id="PF06945">
    <property type="entry name" value="DUF1289"/>
    <property type="match status" value="1"/>
</dbReference>
<proteinExistence type="predicted"/>